<reference evidence="6 7" key="1">
    <citation type="submission" date="2016-05" db="EMBL/GenBank/DDBJ databases">
        <title>Paenibacillus oryzae. sp. nov., isolated from the rice root.</title>
        <authorList>
            <person name="Zhang J."/>
            <person name="Zhang X."/>
        </authorList>
    </citation>
    <scope>NUCLEOTIDE SEQUENCE [LARGE SCALE GENOMIC DNA]</scope>
    <source>
        <strain evidence="6 7">1DrF-4</strain>
    </source>
</reference>
<keyword evidence="7" id="KW-1185">Reference proteome</keyword>
<evidence type="ECO:0000256" key="4">
    <source>
        <dbReference type="ARBA" id="ARBA00022825"/>
    </source>
</evidence>
<name>A0A1A5YR54_9BACL</name>
<dbReference type="AlphaFoldDB" id="A0A1A5YR54"/>
<feature type="signal peptide" evidence="5">
    <location>
        <begin position="1"/>
        <end position="23"/>
    </location>
</feature>
<evidence type="ECO:0000313" key="7">
    <source>
        <dbReference type="Proteomes" id="UP000092024"/>
    </source>
</evidence>
<evidence type="ECO:0008006" key="8">
    <source>
        <dbReference type="Google" id="ProtNLM"/>
    </source>
</evidence>
<comment type="caution">
    <text evidence="6">The sequence shown here is derived from an EMBL/GenBank/DDBJ whole genome shotgun (WGS) entry which is preliminary data.</text>
</comment>
<proteinExistence type="inferred from homology"/>
<keyword evidence="4" id="KW-0720">Serine protease</keyword>
<dbReference type="PANTHER" id="PTHR43343">
    <property type="entry name" value="PEPTIDASE S12"/>
    <property type="match status" value="1"/>
</dbReference>
<dbReference type="PANTHER" id="PTHR43343:SF3">
    <property type="entry name" value="PROTEASE DO-LIKE 8, CHLOROPLASTIC"/>
    <property type="match status" value="1"/>
</dbReference>
<protein>
    <recommendedName>
        <fullName evidence="8">Serine protease</fullName>
    </recommendedName>
</protein>
<comment type="similarity">
    <text evidence="1">Belongs to the peptidase S1C family.</text>
</comment>
<dbReference type="Proteomes" id="UP000092024">
    <property type="component" value="Unassembled WGS sequence"/>
</dbReference>
<dbReference type="EMBL" id="LYPA01000029">
    <property type="protein sequence ID" value="OBR68101.1"/>
    <property type="molecule type" value="Genomic_DNA"/>
</dbReference>
<feature type="chain" id="PRO_5038966030" description="Serine protease" evidence="5">
    <location>
        <begin position="24"/>
        <end position="222"/>
    </location>
</feature>
<keyword evidence="3" id="KW-0378">Hydrolase</keyword>
<evidence type="ECO:0000256" key="2">
    <source>
        <dbReference type="ARBA" id="ARBA00022670"/>
    </source>
</evidence>
<sequence>MKRGIGALALLILTLAVFLSANAPSEAQKEPVYGAKDVYSNAEKAVFYIRNLTKEGTLRSVGTGFVLTEGGQAATAYHVVKEAASLEITLSDGTLIKGASVVAYDEFMDTALLKLPKPPSGRPYSAIAWREASVAHGERVFAIGYPLKATPIITEGIVSSPKAEINSRDRILISADIASGMSGGPVLDEYGEAIGLISGSLRTMQGIHLVVGNKQFKELESK</sequence>
<keyword evidence="5" id="KW-0732">Signal</keyword>
<dbReference type="Pfam" id="PF13365">
    <property type="entry name" value="Trypsin_2"/>
    <property type="match status" value="1"/>
</dbReference>
<dbReference type="GO" id="GO:0006508">
    <property type="term" value="P:proteolysis"/>
    <property type="evidence" value="ECO:0007669"/>
    <property type="project" value="UniProtKB-KW"/>
</dbReference>
<dbReference type="Gene3D" id="2.40.10.10">
    <property type="entry name" value="Trypsin-like serine proteases"/>
    <property type="match status" value="2"/>
</dbReference>
<dbReference type="PRINTS" id="PR00834">
    <property type="entry name" value="PROTEASES2C"/>
</dbReference>
<evidence type="ECO:0000256" key="1">
    <source>
        <dbReference type="ARBA" id="ARBA00010541"/>
    </source>
</evidence>
<organism evidence="6 7">
    <name type="scientific">Paenibacillus oryzae</name>
    <dbReference type="NCBI Taxonomy" id="1844972"/>
    <lineage>
        <taxon>Bacteria</taxon>
        <taxon>Bacillati</taxon>
        <taxon>Bacillota</taxon>
        <taxon>Bacilli</taxon>
        <taxon>Bacillales</taxon>
        <taxon>Paenibacillaceae</taxon>
        <taxon>Paenibacillus</taxon>
    </lineage>
</organism>
<evidence type="ECO:0000256" key="3">
    <source>
        <dbReference type="ARBA" id="ARBA00022801"/>
    </source>
</evidence>
<dbReference type="InterPro" id="IPR043504">
    <property type="entry name" value="Peptidase_S1_PA_chymotrypsin"/>
</dbReference>
<keyword evidence="2" id="KW-0645">Protease</keyword>
<dbReference type="InterPro" id="IPR001940">
    <property type="entry name" value="Peptidase_S1C"/>
</dbReference>
<gene>
    <name evidence="6" type="ORF">A7K91_07755</name>
</gene>
<dbReference type="STRING" id="1844972.A7K91_07755"/>
<dbReference type="RefSeq" id="WP_068679709.1">
    <property type="nucleotide sequence ID" value="NZ_LYPA01000029.1"/>
</dbReference>
<dbReference type="InterPro" id="IPR009003">
    <property type="entry name" value="Peptidase_S1_PA"/>
</dbReference>
<evidence type="ECO:0000256" key="5">
    <source>
        <dbReference type="SAM" id="SignalP"/>
    </source>
</evidence>
<dbReference type="InterPro" id="IPR051201">
    <property type="entry name" value="Chloro_Bact_Ser_Proteases"/>
</dbReference>
<evidence type="ECO:0000313" key="6">
    <source>
        <dbReference type="EMBL" id="OBR68101.1"/>
    </source>
</evidence>
<accession>A0A1A5YR54</accession>
<dbReference type="SUPFAM" id="SSF50494">
    <property type="entry name" value="Trypsin-like serine proteases"/>
    <property type="match status" value="1"/>
</dbReference>
<dbReference type="GO" id="GO:0004252">
    <property type="term" value="F:serine-type endopeptidase activity"/>
    <property type="evidence" value="ECO:0007669"/>
    <property type="project" value="InterPro"/>
</dbReference>